<dbReference type="SUPFAM" id="SSF56091">
    <property type="entry name" value="DNA ligase/mRNA capping enzyme, catalytic domain"/>
    <property type="match status" value="1"/>
</dbReference>
<dbReference type="InterPro" id="IPR021122">
    <property type="entry name" value="RNA_ligase_dom_REL/Rnl2"/>
</dbReference>
<accession>A0A0F9PBC1</accession>
<feature type="domain" description="RNA ligase" evidence="1">
    <location>
        <begin position="21"/>
        <end position="182"/>
    </location>
</feature>
<evidence type="ECO:0000313" key="2">
    <source>
        <dbReference type="EMBL" id="KKN29155.1"/>
    </source>
</evidence>
<gene>
    <name evidence="2" type="ORF">LCGC14_0847100</name>
</gene>
<evidence type="ECO:0000259" key="1">
    <source>
        <dbReference type="Pfam" id="PF09414"/>
    </source>
</evidence>
<proteinExistence type="predicted"/>
<dbReference type="AlphaFoldDB" id="A0A0F9PBC1"/>
<sequence>MGFMHIENLYKNSTEMLMFKQVFALEKVHGTSAHVAFKDGTVGYFSGGCKRDSFVELFDNEAMYAAFMALGHDDVVVYGEAYGGKIQKMQHLYGDCIRFVAFDVKVGETWLDVPNAADVVRKLGLEFVPYEKVNSTVEALDYQRDAYSVLGERLGMERGTREGIVIRPLVEITNSKGQRVMSKHKGAAFSEHTPKEVDPAKAKLRTAAEEVAFKWVNDMRLAHVMDAMDADYMLVNKMDKSWAIEDTKGVVQRMIADIRREGEGEEEFDKLVMKHVGSRTAHLYQAWLADSSRLEVAI</sequence>
<dbReference type="Pfam" id="PF09414">
    <property type="entry name" value="RNA_ligase"/>
    <property type="match status" value="1"/>
</dbReference>
<dbReference type="EMBL" id="LAZR01002506">
    <property type="protein sequence ID" value="KKN29155.1"/>
    <property type="molecule type" value="Genomic_DNA"/>
</dbReference>
<name>A0A0F9PBC1_9ZZZZ</name>
<comment type="caution">
    <text evidence="2">The sequence shown here is derived from an EMBL/GenBank/DDBJ whole genome shotgun (WGS) entry which is preliminary data.</text>
</comment>
<reference evidence="2" key="1">
    <citation type="journal article" date="2015" name="Nature">
        <title>Complex archaea that bridge the gap between prokaryotes and eukaryotes.</title>
        <authorList>
            <person name="Spang A."/>
            <person name="Saw J.H."/>
            <person name="Jorgensen S.L."/>
            <person name="Zaremba-Niedzwiedzka K."/>
            <person name="Martijn J."/>
            <person name="Lind A.E."/>
            <person name="van Eijk R."/>
            <person name="Schleper C."/>
            <person name="Guy L."/>
            <person name="Ettema T.J."/>
        </authorList>
    </citation>
    <scope>NUCLEOTIDE SEQUENCE</scope>
</reference>
<organism evidence="2">
    <name type="scientific">marine sediment metagenome</name>
    <dbReference type="NCBI Taxonomy" id="412755"/>
    <lineage>
        <taxon>unclassified sequences</taxon>
        <taxon>metagenomes</taxon>
        <taxon>ecological metagenomes</taxon>
    </lineage>
</organism>
<dbReference type="Gene3D" id="3.30.1490.70">
    <property type="match status" value="1"/>
</dbReference>
<dbReference type="Gene3D" id="3.30.470.30">
    <property type="entry name" value="DNA ligase/mRNA capping enzyme"/>
    <property type="match status" value="1"/>
</dbReference>
<protein>
    <recommendedName>
        <fullName evidence="1">RNA ligase domain-containing protein</fullName>
    </recommendedName>
</protein>